<proteinExistence type="predicted"/>
<accession>A0ABD0Q1K0</accession>
<dbReference type="AlphaFoldDB" id="A0ABD0Q1K0"/>
<keyword evidence="2" id="KW-1185">Reference proteome</keyword>
<evidence type="ECO:0000313" key="2">
    <source>
        <dbReference type="Proteomes" id="UP001529510"/>
    </source>
</evidence>
<dbReference type="EMBL" id="JAMKFB020000012">
    <property type="protein sequence ID" value="KAL0180024.1"/>
    <property type="molecule type" value="Genomic_DNA"/>
</dbReference>
<reference evidence="1 2" key="1">
    <citation type="submission" date="2024-05" db="EMBL/GenBank/DDBJ databases">
        <title>Genome sequencing and assembly of Indian major carp, Cirrhinus mrigala (Hamilton, 1822).</title>
        <authorList>
            <person name="Mohindra V."/>
            <person name="Chowdhury L.M."/>
            <person name="Lal K."/>
            <person name="Jena J.K."/>
        </authorList>
    </citation>
    <scope>NUCLEOTIDE SEQUENCE [LARGE SCALE GENOMIC DNA]</scope>
    <source>
        <strain evidence="1">CM1030</strain>
        <tissue evidence="1">Blood</tissue>
    </source>
</reference>
<gene>
    <name evidence="1" type="ORF">M9458_025466</name>
</gene>
<evidence type="ECO:0000313" key="1">
    <source>
        <dbReference type="EMBL" id="KAL0180024.1"/>
    </source>
</evidence>
<feature type="non-terminal residue" evidence="1">
    <location>
        <position position="68"/>
    </location>
</feature>
<protein>
    <submittedName>
        <fullName evidence="1">Uncharacterized protein</fullName>
    </submittedName>
</protein>
<dbReference type="Proteomes" id="UP001529510">
    <property type="component" value="Unassembled WGS sequence"/>
</dbReference>
<name>A0ABD0Q1K0_CIRMR</name>
<feature type="non-terminal residue" evidence="1">
    <location>
        <position position="1"/>
    </location>
</feature>
<comment type="caution">
    <text evidence="1">The sequence shown here is derived from an EMBL/GenBank/DDBJ whole genome shotgun (WGS) entry which is preliminary data.</text>
</comment>
<sequence length="68" mass="7993">QSRITDTLFQRSLISTLRCLMRTIRRRISRWPLIMDSSRSLLRWAQLSRAMPISPPPSPLSPWITTSR</sequence>
<organism evidence="1 2">
    <name type="scientific">Cirrhinus mrigala</name>
    <name type="common">Mrigala</name>
    <dbReference type="NCBI Taxonomy" id="683832"/>
    <lineage>
        <taxon>Eukaryota</taxon>
        <taxon>Metazoa</taxon>
        <taxon>Chordata</taxon>
        <taxon>Craniata</taxon>
        <taxon>Vertebrata</taxon>
        <taxon>Euteleostomi</taxon>
        <taxon>Actinopterygii</taxon>
        <taxon>Neopterygii</taxon>
        <taxon>Teleostei</taxon>
        <taxon>Ostariophysi</taxon>
        <taxon>Cypriniformes</taxon>
        <taxon>Cyprinidae</taxon>
        <taxon>Labeoninae</taxon>
        <taxon>Labeonini</taxon>
        <taxon>Cirrhinus</taxon>
    </lineage>
</organism>